<gene>
    <name evidence="6" type="ORF">GCM10023195_34420</name>
</gene>
<keyword evidence="3" id="KW-0812">Transmembrane</keyword>
<dbReference type="InterPro" id="IPR050256">
    <property type="entry name" value="Glycosyltransferase_2"/>
</dbReference>
<evidence type="ECO:0000313" key="7">
    <source>
        <dbReference type="Proteomes" id="UP001500212"/>
    </source>
</evidence>
<dbReference type="RefSeq" id="WP_345354639.1">
    <property type="nucleotide sequence ID" value="NZ_BAABHJ010000008.1"/>
</dbReference>
<feature type="transmembrane region" description="Helical" evidence="3">
    <location>
        <begin position="310"/>
        <end position="332"/>
    </location>
</feature>
<accession>A0ABP8TN75</accession>
<protein>
    <submittedName>
        <fullName evidence="6">Glycosyltransferase</fullName>
    </submittedName>
</protein>
<feature type="domain" description="Low-salt glycan biosynthesis hexosyltransferase Agl6 C-terminal transmembrane region" evidence="5">
    <location>
        <begin position="283"/>
        <end position="376"/>
    </location>
</feature>
<comment type="similarity">
    <text evidence="1">Belongs to the glycosyltransferase 2 family.</text>
</comment>
<dbReference type="EMBL" id="BAABHJ010000008">
    <property type="protein sequence ID" value="GAA4608713.1"/>
    <property type="molecule type" value="Genomic_DNA"/>
</dbReference>
<dbReference type="InterPro" id="IPR001173">
    <property type="entry name" value="Glyco_trans_2-like"/>
</dbReference>
<feature type="compositionally biased region" description="Low complexity" evidence="2">
    <location>
        <begin position="431"/>
        <end position="448"/>
    </location>
</feature>
<feature type="transmembrane region" description="Helical" evidence="3">
    <location>
        <begin position="352"/>
        <end position="377"/>
    </location>
</feature>
<feature type="transmembrane region" description="Helical" evidence="3">
    <location>
        <begin position="228"/>
        <end position="253"/>
    </location>
</feature>
<evidence type="ECO:0000259" key="5">
    <source>
        <dbReference type="Pfam" id="PF26629"/>
    </source>
</evidence>
<evidence type="ECO:0000259" key="4">
    <source>
        <dbReference type="Pfam" id="PF00535"/>
    </source>
</evidence>
<dbReference type="PANTHER" id="PTHR48090">
    <property type="entry name" value="UNDECAPRENYL-PHOSPHATE 4-DEOXY-4-FORMAMIDO-L-ARABINOSE TRANSFERASE-RELATED"/>
    <property type="match status" value="1"/>
</dbReference>
<sequence length="454" mass="48436">MELSVVMPCLNEAETVETCVRKALGFFAEHGVDGEVIIADNGSTDGSRQLARDAGARVVPVAAKGYGNALMGGIRAARGTYVVMGDADDSYDFTALLPFLEQLRDGADLVMGNRFKGGIAPGAMPPLHKYLGNPVLSFVGRLFFGSKIGDFHCGLRAFRRDSILRLELQTGGMEFASEMVVRSTLAGYDIREVPTTLSPDGRSRPPHLSTWRDGWRHLRFLCLYSPRWLFLIPGLLMMAIGLIAGIALAAGPIRVGDVAFDVDTLVGASAALVIGFQAVLFALLTKVYAMEEGFLPHDKRVQRIIDNWSLERGLVVGGLLALAGLVGLVASLSHWQVHSFGQLEPRHSLRLVVPSATALIMSFQMIFASLFVSILAIRRRSHPPVTDAVDEAAGVVDAAADKVRSESEAEEAATSARTDAEAADDAEDTTAEVTSAEAVPAEAGASAEGADKTV</sequence>
<keyword evidence="3" id="KW-0472">Membrane</keyword>
<dbReference type="InterPro" id="IPR058718">
    <property type="entry name" value="Agl6_TM_C"/>
</dbReference>
<dbReference type="Pfam" id="PF00535">
    <property type="entry name" value="Glycos_transf_2"/>
    <property type="match status" value="1"/>
</dbReference>
<reference evidence="7" key="1">
    <citation type="journal article" date="2019" name="Int. J. Syst. Evol. Microbiol.">
        <title>The Global Catalogue of Microorganisms (GCM) 10K type strain sequencing project: providing services to taxonomists for standard genome sequencing and annotation.</title>
        <authorList>
            <consortium name="The Broad Institute Genomics Platform"/>
            <consortium name="The Broad Institute Genome Sequencing Center for Infectious Disease"/>
            <person name="Wu L."/>
            <person name="Ma J."/>
        </authorList>
    </citation>
    <scope>NUCLEOTIDE SEQUENCE [LARGE SCALE GENOMIC DNA]</scope>
    <source>
        <strain evidence="7">JCM 17938</strain>
    </source>
</reference>
<feature type="transmembrane region" description="Helical" evidence="3">
    <location>
        <begin position="265"/>
        <end position="289"/>
    </location>
</feature>
<evidence type="ECO:0000256" key="3">
    <source>
        <dbReference type="SAM" id="Phobius"/>
    </source>
</evidence>
<keyword evidence="3" id="KW-1133">Transmembrane helix</keyword>
<feature type="compositionally biased region" description="Acidic residues" evidence="2">
    <location>
        <begin position="421"/>
        <end position="430"/>
    </location>
</feature>
<evidence type="ECO:0000256" key="1">
    <source>
        <dbReference type="ARBA" id="ARBA00006739"/>
    </source>
</evidence>
<feature type="region of interest" description="Disordered" evidence="2">
    <location>
        <begin position="400"/>
        <end position="454"/>
    </location>
</feature>
<keyword evidence="7" id="KW-1185">Reference proteome</keyword>
<evidence type="ECO:0000256" key="2">
    <source>
        <dbReference type="SAM" id="MobiDB-lite"/>
    </source>
</evidence>
<dbReference type="PANTHER" id="PTHR48090:SF7">
    <property type="entry name" value="RFBJ PROTEIN"/>
    <property type="match status" value="1"/>
</dbReference>
<feature type="domain" description="Glycosyltransferase 2-like" evidence="4">
    <location>
        <begin position="4"/>
        <end position="163"/>
    </location>
</feature>
<dbReference type="Pfam" id="PF26629">
    <property type="entry name" value="GT2_TM_C"/>
    <property type="match status" value="1"/>
</dbReference>
<dbReference type="SUPFAM" id="SSF53448">
    <property type="entry name" value="Nucleotide-diphospho-sugar transferases"/>
    <property type="match status" value="1"/>
</dbReference>
<evidence type="ECO:0000313" key="6">
    <source>
        <dbReference type="EMBL" id="GAA4608713.1"/>
    </source>
</evidence>
<dbReference type="Gene3D" id="3.90.550.10">
    <property type="entry name" value="Spore Coat Polysaccharide Biosynthesis Protein SpsA, Chain A"/>
    <property type="match status" value="1"/>
</dbReference>
<dbReference type="Proteomes" id="UP001500212">
    <property type="component" value="Unassembled WGS sequence"/>
</dbReference>
<name>A0ABP8TN75_9ACTN</name>
<proteinExistence type="inferred from homology"/>
<comment type="caution">
    <text evidence="6">The sequence shown here is derived from an EMBL/GenBank/DDBJ whole genome shotgun (WGS) entry which is preliminary data.</text>
</comment>
<dbReference type="CDD" id="cd04179">
    <property type="entry name" value="DPM_DPG-synthase_like"/>
    <property type="match status" value="1"/>
</dbReference>
<organism evidence="6 7">
    <name type="scientific">Actinoallomurus liliacearum</name>
    <dbReference type="NCBI Taxonomy" id="1080073"/>
    <lineage>
        <taxon>Bacteria</taxon>
        <taxon>Bacillati</taxon>
        <taxon>Actinomycetota</taxon>
        <taxon>Actinomycetes</taxon>
        <taxon>Streptosporangiales</taxon>
        <taxon>Thermomonosporaceae</taxon>
        <taxon>Actinoallomurus</taxon>
    </lineage>
</organism>
<dbReference type="InterPro" id="IPR029044">
    <property type="entry name" value="Nucleotide-diphossugar_trans"/>
</dbReference>